<dbReference type="Proteomes" id="UP001165080">
    <property type="component" value="Unassembled WGS sequence"/>
</dbReference>
<feature type="compositionally biased region" description="Low complexity" evidence="7">
    <location>
        <begin position="359"/>
        <end position="373"/>
    </location>
</feature>
<feature type="compositionally biased region" description="Basic and acidic residues" evidence="7">
    <location>
        <begin position="271"/>
        <end position="287"/>
    </location>
</feature>
<evidence type="ECO:0000256" key="4">
    <source>
        <dbReference type="ARBA" id="ARBA00022737"/>
    </source>
</evidence>
<dbReference type="InterPro" id="IPR020472">
    <property type="entry name" value="WD40_PAC1"/>
</dbReference>
<feature type="compositionally biased region" description="Acidic residues" evidence="7">
    <location>
        <begin position="288"/>
        <end position="314"/>
    </location>
</feature>
<dbReference type="GO" id="GO:0000028">
    <property type="term" value="P:ribosomal small subunit assembly"/>
    <property type="evidence" value="ECO:0007669"/>
    <property type="project" value="TreeGrafter"/>
</dbReference>
<evidence type="ECO:0000313" key="10">
    <source>
        <dbReference type="Proteomes" id="UP001165080"/>
    </source>
</evidence>
<feature type="repeat" description="WD" evidence="6">
    <location>
        <begin position="526"/>
        <end position="567"/>
    </location>
</feature>
<proteinExistence type="inferred from homology"/>
<dbReference type="InterPro" id="IPR001680">
    <property type="entry name" value="WD40_rpt"/>
</dbReference>
<evidence type="ECO:0000256" key="1">
    <source>
        <dbReference type="ARBA" id="ARBA00004604"/>
    </source>
</evidence>
<dbReference type="GO" id="GO:0000462">
    <property type="term" value="P:maturation of SSU-rRNA from tricistronic rRNA transcript (SSU-rRNA, 5.8S rRNA, LSU-rRNA)"/>
    <property type="evidence" value="ECO:0007669"/>
    <property type="project" value="TreeGrafter"/>
</dbReference>
<evidence type="ECO:0000256" key="5">
    <source>
        <dbReference type="ARBA" id="ARBA00023242"/>
    </source>
</evidence>
<dbReference type="PANTHER" id="PTHR19858">
    <property type="entry name" value="WD40 REPEAT PROTEIN"/>
    <property type="match status" value="1"/>
</dbReference>
<sequence length="1032" mass="108254">MNFAFNNLLGAPYRGGTLLIHNNELLTPVGNRVGQVSLTESVSKCLPFENLTQIRVLCISPDGVLLMSVDKDGRALLINRKRQVLLHHFSFKGPVACARFSPDGRYLAVAVGRLVQVWLAPSLDKQMSPMQLYRTYGQSHTDVLDVAWSPQCDGGGGSGGGAGGNEYFIAAACRDGTLRVFSLDPIPGYEPPALGGHKEAVLGVFFASQEMLRRGAAAGAEAEAGGWTPASAGPPVMYSISADGALHCWTYAVSTGNQYGNLATHVAAKRRRDERVRQQQQQRKEGQEAEDGAEEEEEGEGEGEEEAGEGEEEDGQGKRRKKRAQQEKPKRQTGVDGAEEEEEEEEAGAAEAQRQGEVGSAPTAAAAAVSGSGDTFPRLAGGKWYLSSKHYLSHAGARITAYDVHPPSGILAVGFSSGVFELHQLTHGSVPGSQLTCLHTLSASRERLTSLAFNHTGDWLAVGCARLGQLLVWEWRSESYVLKQQGHHHDIATCAFSPDGVLIATGADDCKVKLFQQSTGFCFVTFSDHTAPVTALAFLPSGAALLSASLDGTVRAWDLVRYRNFRTLTSPTPAQYGSVAVDPGGEVVVAGTLDTFQVCVWSLKTGRLLDVLSGHEGPVTGLAFSPVTSLLASASWDRTVRTWDVYDSGGGASADVLEHRHDVLAVAMRPDGRQLAAAAADGSIYLWDPIEGELQGTIEGRRDIRGGRLAGDRRAASNSSSDAAFTSLAFSADGALLLAGGNSKFVCVYDVAERLLLRRFQISHNRSLDGVLDQLNTKNMTDAGPLQLINQDDGDDVGVELLPPSTDLAASADVPGTSAGKRPVVRCRCVALSPTGRVWAAASTEGLLLYGTDDGLIFDPTDLNQDITPAAVHSSLAAGAHLRALLIALRLSDPGLVRHVLLETPPSAVQTTAAGLPPVFVPAVLGALAECAAQCPHLEFVLSWVRTVCTAHGGLLKAAASGGGGGGAAAARVAAGGGAAAAALMPVLRSLQKVLGGLHGDLAAAAEGNMYSLEYLAAAGTAAGTASKGEES</sequence>
<keyword evidence="5" id="KW-0539">Nucleus</keyword>
<keyword evidence="4" id="KW-0677">Repeat</keyword>
<feature type="region of interest" description="Disordered" evidence="7">
    <location>
        <begin position="266"/>
        <end position="373"/>
    </location>
</feature>
<feature type="repeat" description="WD" evidence="6">
    <location>
        <begin position="656"/>
        <end position="688"/>
    </location>
</feature>
<dbReference type="SMART" id="SM00320">
    <property type="entry name" value="WD40"/>
    <property type="match status" value="11"/>
</dbReference>
<keyword evidence="3 6" id="KW-0853">WD repeat</keyword>
<dbReference type="InterPro" id="IPR007148">
    <property type="entry name" value="SSU_processome_Utp12"/>
</dbReference>
<accession>A0A9W6F104</accession>
<feature type="repeat" description="WD" evidence="6">
    <location>
        <begin position="612"/>
        <end position="645"/>
    </location>
</feature>
<dbReference type="SUPFAM" id="SSF50978">
    <property type="entry name" value="WD40 repeat-like"/>
    <property type="match status" value="2"/>
</dbReference>
<dbReference type="Pfam" id="PF04003">
    <property type="entry name" value="Utp12"/>
    <property type="match status" value="1"/>
</dbReference>
<reference evidence="9 10" key="1">
    <citation type="journal article" date="2023" name="Commun. Biol.">
        <title>Reorganization of the ancestral sex-determining regions during the evolution of trioecy in Pleodorina starrii.</title>
        <authorList>
            <person name="Takahashi K."/>
            <person name="Suzuki S."/>
            <person name="Kawai-Toyooka H."/>
            <person name="Yamamoto K."/>
            <person name="Hamaji T."/>
            <person name="Ootsuki R."/>
            <person name="Yamaguchi H."/>
            <person name="Kawachi M."/>
            <person name="Higashiyama T."/>
            <person name="Nozaki H."/>
        </authorList>
    </citation>
    <scope>NUCLEOTIDE SEQUENCE [LARGE SCALE GENOMIC DNA]</scope>
    <source>
        <strain evidence="9 10">NIES-4479</strain>
    </source>
</reference>
<evidence type="ECO:0000256" key="2">
    <source>
        <dbReference type="ARBA" id="ARBA00010226"/>
    </source>
</evidence>
<evidence type="ECO:0000256" key="6">
    <source>
        <dbReference type="PROSITE-ProRule" id="PRU00221"/>
    </source>
</evidence>
<dbReference type="AlphaFoldDB" id="A0A9W6F104"/>
<evidence type="ECO:0000256" key="7">
    <source>
        <dbReference type="SAM" id="MobiDB-lite"/>
    </source>
</evidence>
<feature type="repeat" description="WD" evidence="6">
    <location>
        <begin position="484"/>
        <end position="525"/>
    </location>
</feature>
<keyword evidence="10" id="KW-1185">Reference proteome</keyword>
<dbReference type="PANTHER" id="PTHR19858:SF0">
    <property type="entry name" value="PERIODIC TRYPTOPHAN PROTEIN 2 HOMOLOG"/>
    <property type="match status" value="1"/>
</dbReference>
<dbReference type="PRINTS" id="PR00320">
    <property type="entry name" value="GPROTEINBRPT"/>
</dbReference>
<name>A0A9W6F104_9CHLO</name>
<dbReference type="Pfam" id="PF00400">
    <property type="entry name" value="WD40"/>
    <property type="match status" value="7"/>
</dbReference>
<comment type="subcellular location">
    <subcellularLocation>
        <location evidence="1">Nucleus</location>
        <location evidence="1">Nucleolus</location>
    </subcellularLocation>
</comment>
<dbReference type="GO" id="GO:0034388">
    <property type="term" value="C:Pwp2p-containing subcomplex of 90S preribosome"/>
    <property type="evidence" value="ECO:0007669"/>
    <property type="project" value="TreeGrafter"/>
</dbReference>
<comment type="caution">
    <text evidence="9">The sequence shown here is derived from an EMBL/GenBank/DDBJ whole genome shotgun (WGS) entry which is preliminary data.</text>
</comment>
<dbReference type="EMBL" id="BRXU01000006">
    <property type="protein sequence ID" value="GLC52693.1"/>
    <property type="molecule type" value="Genomic_DNA"/>
</dbReference>
<evidence type="ECO:0000256" key="3">
    <source>
        <dbReference type="ARBA" id="ARBA00022574"/>
    </source>
</evidence>
<dbReference type="InterPro" id="IPR019775">
    <property type="entry name" value="WD40_repeat_CS"/>
</dbReference>
<dbReference type="InterPro" id="IPR027145">
    <property type="entry name" value="PWP2"/>
</dbReference>
<feature type="compositionally biased region" description="Acidic residues" evidence="7">
    <location>
        <begin position="337"/>
        <end position="348"/>
    </location>
</feature>
<dbReference type="PROSITE" id="PS00678">
    <property type="entry name" value="WD_REPEATS_1"/>
    <property type="match status" value="2"/>
</dbReference>
<dbReference type="SUPFAM" id="SSF50998">
    <property type="entry name" value="Quinoprotein alcohol dehydrogenase-like"/>
    <property type="match status" value="1"/>
</dbReference>
<dbReference type="InterPro" id="IPR015943">
    <property type="entry name" value="WD40/YVTN_repeat-like_dom_sf"/>
</dbReference>
<evidence type="ECO:0000313" key="9">
    <source>
        <dbReference type="EMBL" id="GLC52693.1"/>
    </source>
</evidence>
<dbReference type="InterPro" id="IPR011047">
    <property type="entry name" value="Quinoprotein_ADH-like_sf"/>
</dbReference>
<feature type="domain" description="Small-subunit processome Utp12" evidence="8">
    <location>
        <begin position="893"/>
        <end position="1017"/>
    </location>
</feature>
<dbReference type="Gene3D" id="2.130.10.10">
    <property type="entry name" value="YVTN repeat-like/Quinoprotein amine dehydrogenase"/>
    <property type="match status" value="4"/>
</dbReference>
<dbReference type="GO" id="GO:0032040">
    <property type="term" value="C:small-subunit processome"/>
    <property type="evidence" value="ECO:0007669"/>
    <property type="project" value="TreeGrafter"/>
</dbReference>
<dbReference type="PROSITE" id="PS50294">
    <property type="entry name" value="WD_REPEATS_REGION"/>
    <property type="match status" value="3"/>
</dbReference>
<dbReference type="PROSITE" id="PS50082">
    <property type="entry name" value="WD_REPEATS_2"/>
    <property type="match status" value="4"/>
</dbReference>
<protein>
    <recommendedName>
        <fullName evidence="8">Small-subunit processome Utp12 domain-containing protein</fullName>
    </recommendedName>
</protein>
<gene>
    <name evidence="9" type="primary">PLEST003689</name>
    <name evidence="9" type="ORF">PLESTB_000658000</name>
</gene>
<evidence type="ECO:0000259" key="8">
    <source>
        <dbReference type="Pfam" id="PF04003"/>
    </source>
</evidence>
<comment type="similarity">
    <text evidence="2">Belongs to the WD repeat PWP2 family.</text>
</comment>
<dbReference type="CDD" id="cd00200">
    <property type="entry name" value="WD40"/>
    <property type="match status" value="1"/>
</dbReference>
<organism evidence="9 10">
    <name type="scientific">Pleodorina starrii</name>
    <dbReference type="NCBI Taxonomy" id="330485"/>
    <lineage>
        <taxon>Eukaryota</taxon>
        <taxon>Viridiplantae</taxon>
        <taxon>Chlorophyta</taxon>
        <taxon>core chlorophytes</taxon>
        <taxon>Chlorophyceae</taxon>
        <taxon>CS clade</taxon>
        <taxon>Chlamydomonadales</taxon>
        <taxon>Volvocaceae</taxon>
        <taxon>Pleodorina</taxon>
    </lineage>
</organism>
<dbReference type="InterPro" id="IPR036322">
    <property type="entry name" value="WD40_repeat_dom_sf"/>
</dbReference>